<evidence type="ECO:0000256" key="2">
    <source>
        <dbReference type="ARBA" id="ARBA00022448"/>
    </source>
</evidence>
<evidence type="ECO:0000313" key="10">
    <source>
        <dbReference type="Proteomes" id="UP000307874"/>
    </source>
</evidence>
<evidence type="ECO:0000256" key="1">
    <source>
        <dbReference type="ARBA" id="ARBA00004651"/>
    </source>
</evidence>
<dbReference type="Gene3D" id="1.20.1720.10">
    <property type="entry name" value="Multidrug resistance protein D"/>
    <property type="match status" value="1"/>
</dbReference>
<dbReference type="InterPro" id="IPR011701">
    <property type="entry name" value="MFS"/>
</dbReference>
<evidence type="ECO:0000256" key="5">
    <source>
        <dbReference type="ARBA" id="ARBA00022989"/>
    </source>
</evidence>
<dbReference type="GO" id="GO:0022857">
    <property type="term" value="F:transmembrane transporter activity"/>
    <property type="evidence" value="ECO:0007669"/>
    <property type="project" value="InterPro"/>
</dbReference>
<organism evidence="9 10">
    <name type="scientific">Martelella lutilitoris</name>
    <dbReference type="NCBI Taxonomy" id="2583532"/>
    <lineage>
        <taxon>Bacteria</taxon>
        <taxon>Pseudomonadati</taxon>
        <taxon>Pseudomonadota</taxon>
        <taxon>Alphaproteobacteria</taxon>
        <taxon>Hyphomicrobiales</taxon>
        <taxon>Aurantimonadaceae</taxon>
        <taxon>Martelella</taxon>
    </lineage>
</organism>
<feature type="transmembrane region" description="Helical" evidence="7">
    <location>
        <begin position="129"/>
        <end position="151"/>
    </location>
</feature>
<evidence type="ECO:0000256" key="3">
    <source>
        <dbReference type="ARBA" id="ARBA00022475"/>
    </source>
</evidence>
<keyword evidence="2" id="KW-0813">Transport</keyword>
<proteinExistence type="predicted"/>
<dbReference type="GO" id="GO:0005886">
    <property type="term" value="C:plasma membrane"/>
    <property type="evidence" value="ECO:0007669"/>
    <property type="project" value="UniProtKB-SubCell"/>
</dbReference>
<dbReference type="AlphaFoldDB" id="A0A5C4JQP0"/>
<evidence type="ECO:0000256" key="4">
    <source>
        <dbReference type="ARBA" id="ARBA00022692"/>
    </source>
</evidence>
<evidence type="ECO:0000259" key="8">
    <source>
        <dbReference type="PROSITE" id="PS50850"/>
    </source>
</evidence>
<dbReference type="OrthoDB" id="9812221at2"/>
<keyword evidence="6 7" id="KW-0472">Membrane</keyword>
<comment type="subcellular location">
    <subcellularLocation>
        <location evidence="1">Cell membrane</location>
        <topology evidence="1">Multi-pass membrane protein</topology>
    </subcellularLocation>
</comment>
<sequence>MNPIVPLIMAVALFMEQMDSTVISTALPAIAADLNVGPITLKLALTTYMVALAIFIPVSGWTADRFGAKRVFRAAIIVFLIGSVFCAISSNLIEFVASRFLQGMGGAMMTPVGRLVILRTTNRSELVRAMALLTIPALLGPMAGPPLGGFLTTYFSWHWIFLINVPIGIVGLIMAGIFLPLIEDEPPSDLDWKGFFLVALAASGIVFGLSVISLPALPPATGFVTTAIGFLSGIWYIRHARRVEKPLLNLSLFSNPSFAVATSSATFFRMATGAFPFLMPLMLQLGFGLNPFESGMITFIGAAGALLTKFVAPKVFSAFGFRTVLITASLGAAILTVTFSFFEATTPHVVILAILFCSGLFRSFFFTGVNALAYADIENNQASQATAMSSMFQQASFALGVAFAAVILELAGHFTGGELTVAHFHIAFAVVALLSLVSVFPLLGLRRDAGAAVSGHKTPQAAE</sequence>
<feature type="transmembrane region" description="Helical" evidence="7">
    <location>
        <begin position="348"/>
        <end position="374"/>
    </location>
</feature>
<gene>
    <name evidence="9" type="ORF">FF124_12305</name>
</gene>
<keyword evidence="4 7" id="KW-0812">Transmembrane</keyword>
<feature type="transmembrane region" description="Helical" evidence="7">
    <location>
        <begin position="41"/>
        <end position="59"/>
    </location>
</feature>
<dbReference type="PRINTS" id="PR01036">
    <property type="entry name" value="TCRTETB"/>
</dbReference>
<feature type="transmembrane region" description="Helical" evidence="7">
    <location>
        <begin position="99"/>
        <end position="117"/>
    </location>
</feature>
<evidence type="ECO:0000256" key="6">
    <source>
        <dbReference type="ARBA" id="ARBA00023136"/>
    </source>
</evidence>
<feature type="transmembrane region" description="Helical" evidence="7">
    <location>
        <begin position="220"/>
        <end position="237"/>
    </location>
</feature>
<dbReference type="PROSITE" id="PS50850">
    <property type="entry name" value="MFS"/>
    <property type="match status" value="1"/>
</dbReference>
<keyword evidence="5 7" id="KW-1133">Transmembrane helix</keyword>
<dbReference type="CDD" id="cd17503">
    <property type="entry name" value="MFS_LmrB_MDR_like"/>
    <property type="match status" value="1"/>
</dbReference>
<dbReference type="PANTHER" id="PTHR42718">
    <property type="entry name" value="MAJOR FACILITATOR SUPERFAMILY MULTIDRUG TRANSPORTER MFSC"/>
    <property type="match status" value="1"/>
</dbReference>
<comment type="caution">
    <text evidence="9">The sequence shown here is derived from an EMBL/GenBank/DDBJ whole genome shotgun (WGS) entry which is preliminary data.</text>
</comment>
<feature type="transmembrane region" description="Helical" evidence="7">
    <location>
        <begin position="324"/>
        <end position="342"/>
    </location>
</feature>
<dbReference type="SUPFAM" id="SSF103473">
    <property type="entry name" value="MFS general substrate transporter"/>
    <property type="match status" value="1"/>
</dbReference>
<feature type="transmembrane region" description="Helical" evidence="7">
    <location>
        <begin position="422"/>
        <end position="445"/>
    </location>
</feature>
<feature type="transmembrane region" description="Helical" evidence="7">
    <location>
        <begin position="71"/>
        <end position="93"/>
    </location>
</feature>
<feature type="transmembrane region" description="Helical" evidence="7">
    <location>
        <begin position="157"/>
        <end position="182"/>
    </location>
</feature>
<evidence type="ECO:0000313" key="9">
    <source>
        <dbReference type="EMBL" id="TNB47628.1"/>
    </source>
</evidence>
<feature type="domain" description="Major facilitator superfamily (MFS) profile" evidence="8">
    <location>
        <begin position="5"/>
        <end position="447"/>
    </location>
</feature>
<dbReference type="PANTHER" id="PTHR42718:SF46">
    <property type="entry name" value="BLR6921 PROTEIN"/>
    <property type="match status" value="1"/>
</dbReference>
<name>A0A5C4JQP0_9HYPH</name>
<dbReference type="InterPro" id="IPR036259">
    <property type="entry name" value="MFS_trans_sf"/>
</dbReference>
<accession>A0A5C4JQP0</accession>
<dbReference type="Pfam" id="PF07690">
    <property type="entry name" value="MFS_1"/>
    <property type="match status" value="1"/>
</dbReference>
<dbReference type="EMBL" id="VCLB01000006">
    <property type="protein sequence ID" value="TNB47628.1"/>
    <property type="molecule type" value="Genomic_DNA"/>
</dbReference>
<dbReference type="Gene3D" id="1.20.1250.20">
    <property type="entry name" value="MFS general substrate transporter like domains"/>
    <property type="match status" value="1"/>
</dbReference>
<feature type="transmembrane region" description="Helical" evidence="7">
    <location>
        <begin position="295"/>
        <end position="312"/>
    </location>
</feature>
<reference evidence="9 10" key="1">
    <citation type="submission" date="2019-06" db="EMBL/GenBank/DDBJ databases">
        <title>Martelella lutilitoris sp. nov., isolated from a tidal mudflat.</title>
        <authorList>
            <person name="Kim Y.-J."/>
        </authorList>
    </citation>
    <scope>NUCLEOTIDE SEQUENCE [LARGE SCALE GENOMIC DNA]</scope>
    <source>
        <strain evidence="9 10">GH2-6</strain>
    </source>
</reference>
<dbReference type="RefSeq" id="WP_138748789.1">
    <property type="nucleotide sequence ID" value="NZ_VCLB01000006.1"/>
</dbReference>
<feature type="transmembrane region" description="Helical" evidence="7">
    <location>
        <begin position="258"/>
        <end position="283"/>
    </location>
</feature>
<protein>
    <submittedName>
        <fullName evidence="9">MFS transporter</fullName>
    </submittedName>
</protein>
<feature type="transmembrane region" description="Helical" evidence="7">
    <location>
        <begin position="395"/>
        <end position="416"/>
    </location>
</feature>
<dbReference type="InterPro" id="IPR020846">
    <property type="entry name" value="MFS_dom"/>
</dbReference>
<evidence type="ECO:0000256" key="7">
    <source>
        <dbReference type="SAM" id="Phobius"/>
    </source>
</evidence>
<dbReference type="Proteomes" id="UP000307874">
    <property type="component" value="Unassembled WGS sequence"/>
</dbReference>
<keyword evidence="10" id="KW-1185">Reference proteome</keyword>
<keyword evidence="3" id="KW-1003">Cell membrane</keyword>
<feature type="transmembrane region" description="Helical" evidence="7">
    <location>
        <begin position="194"/>
        <end position="214"/>
    </location>
</feature>